<dbReference type="InterPro" id="IPR049883">
    <property type="entry name" value="NOTCH1_EGF-like"/>
</dbReference>
<keyword evidence="13" id="KW-0325">Glycoprotein</keyword>
<name>A0A2H1VCL3_SPOFR</name>
<feature type="repeat" description="LDL-receptor class B" evidence="15">
    <location>
        <begin position="1228"/>
        <end position="1270"/>
    </location>
</feature>
<dbReference type="InterPro" id="IPR002172">
    <property type="entry name" value="LDrepeatLR_classA_rpt"/>
</dbReference>
<dbReference type="Gene3D" id="4.10.400.10">
    <property type="entry name" value="Low-density Lipoprotein Receptor"/>
    <property type="match status" value="8"/>
</dbReference>
<dbReference type="InterPro" id="IPR011042">
    <property type="entry name" value="6-blade_b-propeller_TolB-like"/>
</dbReference>
<evidence type="ECO:0000256" key="10">
    <source>
        <dbReference type="ARBA" id="ARBA00023136"/>
    </source>
</evidence>
<dbReference type="SMART" id="SM00181">
    <property type="entry name" value="EGF"/>
    <property type="match status" value="7"/>
</dbReference>
<dbReference type="SMART" id="SM00135">
    <property type="entry name" value="LY"/>
    <property type="match status" value="20"/>
</dbReference>
<dbReference type="Gene3D" id="2.10.25.10">
    <property type="entry name" value="Laminin"/>
    <property type="match status" value="2"/>
</dbReference>
<feature type="repeat" description="LDL-receptor class B" evidence="15">
    <location>
        <begin position="1185"/>
        <end position="1227"/>
    </location>
</feature>
<feature type="domain" description="EGF-like" evidence="19">
    <location>
        <begin position="507"/>
        <end position="522"/>
    </location>
</feature>
<feature type="disulfide bond" evidence="14">
    <location>
        <begin position="173"/>
        <end position="188"/>
    </location>
</feature>
<dbReference type="SUPFAM" id="SSF57184">
    <property type="entry name" value="Growth factor receptor domain"/>
    <property type="match status" value="1"/>
</dbReference>
<feature type="repeat" description="LDL-receptor class B" evidence="15">
    <location>
        <begin position="1009"/>
        <end position="1052"/>
    </location>
</feature>
<feature type="disulfide bond" evidence="14">
    <location>
        <begin position="376"/>
        <end position="391"/>
    </location>
</feature>
<feature type="disulfide bond" evidence="14">
    <location>
        <begin position="334"/>
        <end position="349"/>
    </location>
</feature>
<feature type="repeat" description="LDL-receptor class B" evidence="15">
    <location>
        <begin position="1620"/>
        <end position="1661"/>
    </location>
</feature>
<dbReference type="SUPFAM" id="SSF57196">
    <property type="entry name" value="EGF/Laminin"/>
    <property type="match status" value="2"/>
</dbReference>
<reference evidence="20" key="1">
    <citation type="submission" date="2016-07" db="EMBL/GenBank/DDBJ databases">
        <authorList>
            <person name="Bretaudeau A."/>
        </authorList>
    </citation>
    <scope>NUCLEOTIDE SEQUENCE</scope>
    <source>
        <strain evidence="20">Rice</strain>
        <tissue evidence="20">Whole body</tissue>
    </source>
</reference>
<feature type="disulfide bond" evidence="14">
    <location>
        <begin position="201"/>
        <end position="219"/>
    </location>
</feature>
<feature type="disulfide bond" evidence="14">
    <location>
        <begin position="233"/>
        <end position="245"/>
    </location>
</feature>
<evidence type="ECO:0000256" key="12">
    <source>
        <dbReference type="ARBA" id="ARBA00023170"/>
    </source>
</evidence>
<dbReference type="InterPro" id="IPR000033">
    <property type="entry name" value="LDLR_classB_rpt"/>
</dbReference>
<feature type="repeat" description="LDL-receptor class B" evidence="15">
    <location>
        <begin position="1534"/>
        <end position="1575"/>
    </location>
</feature>
<feature type="disulfide bond" evidence="14">
    <location>
        <begin position="213"/>
        <end position="228"/>
    </location>
</feature>
<dbReference type="CDD" id="cd00112">
    <property type="entry name" value="LDLa"/>
    <property type="match status" value="8"/>
</dbReference>
<feature type="disulfide bond" evidence="14">
    <location>
        <begin position="293"/>
        <end position="308"/>
    </location>
</feature>
<dbReference type="PANTHER" id="PTHR22722:SF15">
    <property type="entry name" value="LOW-DENSITY LIPOPROTEIN RECEPTOR-RELATED"/>
    <property type="match status" value="1"/>
</dbReference>
<proteinExistence type="predicted"/>
<dbReference type="FunFam" id="4.10.400.10:FF:000034">
    <property type="entry name" value="Low-density lipoprotein receptor-related protein 2"/>
    <property type="match status" value="2"/>
</dbReference>
<dbReference type="InterPro" id="IPR018097">
    <property type="entry name" value="EGF_Ca-bd_CS"/>
</dbReference>
<feature type="chain" id="PRO_5013641775" evidence="18">
    <location>
        <begin position="22"/>
        <end position="1919"/>
    </location>
</feature>
<feature type="compositionally biased region" description="Pro residues" evidence="16">
    <location>
        <begin position="1891"/>
        <end position="1901"/>
    </location>
</feature>
<feature type="repeat" description="LDL-receptor class B" evidence="15">
    <location>
        <begin position="1576"/>
        <end position="1619"/>
    </location>
</feature>
<feature type="disulfide bond" evidence="14">
    <location>
        <begin position="364"/>
        <end position="382"/>
    </location>
</feature>
<feature type="transmembrane region" description="Helical" evidence="17">
    <location>
        <begin position="1786"/>
        <end position="1809"/>
    </location>
</feature>
<dbReference type="SUPFAM" id="SSF63825">
    <property type="entry name" value="YWTD domain"/>
    <property type="match status" value="4"/>
</dbReference>
<evidence type="ECO:0000256" key="2">
    <source>
        <dbReference type="ARBA" id="ARBA00022475"/>
    </source>
</evidence>
<feature type="repeat" description="LDL-receptor class B" evidence="15">
    <location>
        <begin position="569"/>
        <end position="611"/>
    </location>
</feature>
<evidence type="ECO:0000256" key="11">
    <source>
        <dbReference type="ARBA" id="ARBA00023157"/>
    </source>
</evidence>
<dbReference type="SMART" id="SM00192">
    <property type="entry name" value="LDLa"/>
    <property type="match status" value="8"/>
</dbReference>
<dbReference type="InterPro" id="IPR001881">
    <property type="entry name" value="EGF-like_Ca-bd_dom"/>
</dbReference>
<feature type="repeat" description="LDL-receptor class B" evidence="15">
    <location>
        <begin position="1315"/>
        <end position="1356"/>
    </location>
</feature>
<feature type="repeat" description="LDL-receptor class B" evidence="15">
    <location>
        <begin position="1271"/>
        <end position="1314"/>
    </location>
</feature>
<feature type="disulfide bond" evidence="14">
    <location>
        <begin position="357"/>
        <end position="369"/>
    </location>
</feature>
<keyword evidence="4" id="KW-0254">Endocytosis</keyword>
<evidence type="ECO:0000256" key="6">
    <source>
        <dbReference type="ARBA" id="ARBA00022729"/>
    </source>
</evidence>
<feature type="disulfide bond" evidence="14">
    <location>
        <begin position="281"/>
        <end position="299"/>
    </location>
</feature>
<keyword evidence="8" id="KW-0106">Calcium</keyword>
<keyword evidence="7" id="KW-0677">Repeat</keyword>
<evidence type="ECO:0000256" key="9">
    <source>
        <dbReference type="ARBA" id="ARBA00022989"/>
    </source>
</evidence>
<keyword evidence="10 17" id="KW-0472">Membrane</keyword>
<evidence type="ECO:0000256" key="18">
    <source>
        <dbReference type="SAM" id="SignalP"/>
    </source>
</evidence>
<dbReference type="GO" id="GO:0006898">
    <property type="term" value="P:receptor-mediated endocytosis"/>
    <property type="evidence" value="ECO:0007669"/>
    <property type="project" value="TreeGrafter"/>
</dbReference>
<feature type="disulfide bond" evidence="14">
    <location>
        <begin position="315"/>
        <end position="327"/>
    </location>
</feature>
<dbReference type="GO" id="GO:0043235">
    <property type="term" value="C:receptor complex"/>
    <property type="evidence" value="ECO:0007669"/>
    <property type="project" value="TreeGrafter"/>
</dbReference>
<keyword evidence="11 14" id="KW-1015">Disulfide bond</keyword>
<protein>
    <submittedName>
        <fullName evidence="20">SFRICE_000985</fullName>
    </submittedName>
</protein>
<comment type="caution">
    <text evidence="14">Lacks conserved residue(s) required for the propagation of feature annotation.</text>
</comment>
<dbReference type="Gene3D" id="2.120.10.30">
    <property type="entry name" value="TolB, C-terminal domain"/>
    <property type="match status" value="4"/>
</dbReference>
<dbReference type="Pfam" id="PF07645">
    <property type="entry name" value="EGF_CA"/>
    <property type="match status" value="1"/>
</dbReference>
<dbReference type="PROSITE" id="PS01187">
    <property type="entry name" value="EGF_CA"/>
    <property type="match status" value="1"/>
</dbReference>
<dbReference type="FunFam" id="2.10.25.10:FF:000009">
    <property type="entry name" value="Low-density lipoprotein receptor isoform 1"/>
    <property type="match status" value="1"/>
</dbReference>
<dbReference type="GO" id="GO:0005509">
    <property type="term" value="F:calcium ion binding"/>
    <property type="evidence" value="ECO:0007669"/>
    <property type="project" value="InterPro"/>
</dbReference>
<evidence type="ECO:0000256" key="4">
    <source>
        <dbReference type="ARBA" id="ARBA00022583"/>
    </source>
</evidence>
<keyword evidence="2" id="KW-1003">Cell membrane</keyword>
<feature type="repeat" description="LDL-receptor class B" evidence="15">
    <location>
        <begin position="965"/>
        <end position="1008"/>
    </location>
</feature>
<dbReference type="InterPro" id="IPR023415">
    <property type="entry name" value="LDLR_class-A_CS"/>
</dbReference>
<feature type="disulfide bond" evidence="14">
    <location>
        <begin position="194"/>
        <end position="206"/>
    </location>
</feature>
<dbReference type="PROSITE" id="PS01209">
    <property type="entry name" value="LDLRA_1"/>
    <property type="match status" value="5"/>
</dbReference>
<dbReference type="FunFam" id="4.10.400.10:FF:000011">
    <property type="entry name" value="Low-density lipoprotein receptor-related protein 1"/>
    <property type="match status" value="1"/>
</dbReference>
<evidence type="ECO:0000259" key="19">
    <source>
        <dbReference type="PROSITE" id="PS01186"/>
    </source>
</evidence>
<evidence type="ECO:0000256" key="16">
    <source>
        <dbReference type="SAM" id="MobiDB-lite"/>
    </source>
</evidence>
<feature type="disulfide bond" evidence="14">
    <location>
        <begin position="252"/>
        <end position="267"/>
    </location>
</feature>
<keyword evidence="12" id="KW-0675">Receptor</keyword>
<feature type="repeat" description="LDL-receptor class B" evidence="15">
    <location>
        <begin position="699"/>
        <end position="741"/>
    </location>
</feature>
<dbReference type="InterPro" id="IPR051221">
    <property type="entry name" value="LDLR-related"/>
</dbReference>
<feature type="region of interest" description="Disordered" evidence="16">
    <location>
        <begin position="1885"/>
        <end position="1919"/>
    </location>
</feature>
<feature type="repeat" description="LDL-receptor class B" evidence="15">
    <location>
        <begin position="879"/>
        <end position="921"/>
    </location>
</feature>
<accession>A0A2H1VCL3</accession>
<feature type="disulfide bond" evidence="14">
    <location>
        <begin position="322"/>
        <end position="340"/>
    </location>
</feature>
<feature type="repeat" description="LDL-receptor class B" evidence="15">
    <location>
        <begin position="655"/>
        <end position="698"/>
    </location>
</feature>
<evidence type="ECO:0000256" key="1">
    <source>
        <dbReference type="ARBA" id="ARBA00004251"/>
    </source>
</evidence>
<keyword evidence="5 17" id="KW-0812">Transmembrane</keyword>
<feature type="disulfide bond" evidence="14">
    <location>
        <begin position="274"/>
        <end position="286"/>
    </location>
</feature>
<dbReference type="InterPro" id="IPR036055">
    <property type="entry name" value="LDL_receptor-like_sf"/>
</dbReference>
<evidence type="ECO:0000256" key="15">
    <source>
        <dbReference type="PROSITE-ProRule" id="PRU00461"/>
    </source>
</evidence>
<dbReference type="PROSITE" id="PS50068">
    <property type="entry name" value="LDLRA_2"/>
    <property type="match status" value="8"/>
</dbReference>
<dbReference type="CDD" id="cd00054">
    <property type="entry name" value="EGF_CA"/>
    <property type="match status" value="1"/>
</dbReference>
<evidence type="ECO:0000313" key="20">
    <source>
        <dbReference type="EMBL" id="SOQ38142.1"/>
    </source>
</evidence>
<gene>
    <name evidence="20" type="ORF">SFRICE_000985</name>
</gene>
<dbReference type="PANTHER" id="PTHR22722">
    <property type="entry name" value="LOW-DENSITY LIPOPROTEIN RECEPTOR-RELATED PROTEIN 2-RELATED"/>
    <property type="match status" value="1"/>
</dbReference>
<evidence type="ECO:0000256" key="17">
    <source>
        <dbReference type="SAM" id="Phobius"/>
    </source>
</evidence>
<dbReference type="SMART" id="SM00179">
    <property type="entry name" value="EGF_CA"/>
    <property type="match status" value="3"/>
</dbReference>
<comment type="subcellular location">
    <subcellularLocation>
        <location evidence="1">Cell membrane</location>
        <topology evidence="1">Single-pass type I membrane protein</topology>
    </subcellularLocation>
</comment>
<evidence type="ECO:0000256" key="3">
    <source>
        <dbReference type="ARBA" id="ARBA00022536"/>
    </source>
</evidence>
<dbReference type="Pfam" id="PF00058">
    <property type="entry name" value="Ldl_recept_b"/>
    <property type="match status" value="11"/>
</dbReference>
<dbReference type="InterPro" id="IPR009030">
    <property type="entry name" value="Growth_fac_rcpt_cys_sf"/>
</dbReference>
<sequence>MPAPLLVYVTCFTFLWICAKADDPSPVLGGARPANGTAEPPDLRSPMGRVPQYQPPGLGPGGLAPPQGFWPLNPHTRVDSWHHRPILTRIHTVSHDPGLEGADPDADCHQPCAKQQFSCQKSCTCIPMEKRCDGKVECADAEDEKNCTPACDEHQNRTLCHSTSVCIKLDWLCDGDNDCGDYSDETQCGGTTNCTSQQFQCANGLCIHKDWVCDGDNDCRDNSDENNCIKGKCREHQFMCAIGECISKHWRCDKEADCPDSSDEADCPVDLLRCGENEFQCDNKRCIRKDFQCDGDNDCGDWTDEDTCPMLPGSCNAGEFRCSDGKCIPDRWRCDTERDCADSGDELNCEPNSMRNCTDDEFTCADRRCILKTWLCDAVRDCTNGEDEMNCEVHCEEDQYTCKTQDHLISSAFRNCVNRKHVCDGMKDCPEGDDEEKCPVKRACSFEDRCDPDMCITTYDGQSACTCPLGFLLDYDNHTCRDIDECMYEQDPVCSQTCSNTVGSFKCGCMTGYVLRPDGRSCKPTGESPTLLFSNRVGIRQVWLTGDNYMPVVKGLHNAVALDYHYEKQLVFWTENNLRVIRVAQMNNNNLTDVIRWGLETPSGVAVDWIHDLLFWTDSGTRRVEVTTLEGTQRAVIAANDLDKPRAIAVHPGDALVFWTDWGPNPKIERADMDGSRRKSIIVDKIFWPNGLTIDYTESKIYWADAKHHVIEKASFDGRDRKKVTNKGLPHPFALTLFEDAIYWTDWHTKSISTVNKNTGMGIQTVHAGLNVPMDIHSYHPLRQIKTYKNRCGTNNGGCSHFCLPNSNDHSCRCPVGFNLNSDGRTCEQTPEKLLLYARKKDIRLKQLNPRKSTDSLDMVIPVETIKSAVALDWDHNTNSIFWTDVDKDTINHAYLNGSQQRVIVGSNLIWPAGLAYDWLTDKLYWTDAGTNRIEVANVDGSMRTLLAWDNIDKPRDIVVDPKGGVMYWSDWGTNPCIERADMDGGNRRRLIFGNMTWPNGLALDLKNSRIYWTDGGNQTIEYANLDGTGRTVLIGQQQLPHPFGLDLFGDEVFWTDWDTQSIQAANKYTGKNRRTLGAGVAGLMDVRVFHKERVSGVNRCGKNNGGCSHLCLLKPMGRSCACPIGIKIGKDGKTCANGPVNYLIFAHRVDIRVVSLDVPYLIDVPLPLPVLKNAFGVDVDHKTSLIYWTDTGERKIQRANRSGKDIETIIGKGLHTVDGIVIDSTGRKIYWTDGGRNSVEVAELDGSNRKVLVWTGLDSPRAIALHYEYGYMFWSDWGTSAKIERADMDGTNRRVIVENNIKWPNGLAIDKIEGRLYWNDAKVLSIESSDFNGNDRRIILSNVPYPYGIVIVGQYVYWTDWRTQALHRADKVSGKNSIIIRKNLEGLMDIRAVQGERELENVCGNNNGGCSHLCLRSPSGYTCACPTGLLFNSTEPNPKICRKYPESFLFFATKTSIALISFDTPEQWDVALPIKVQNAVAVDFHWEHKLLFYTDVDMDVIRSINMMNMSDTKDVIKGNMGIPNGLGVDWIANNIYWTDNEYKVIEVARLDGSSRKTLLSNLSEPRALALFPAKGYLYWSDWGQTPCIERAFLDGSERKVIVIQDVGFPNGITIDYKERRLYWTDALRHRIDTSDLNGQHRVQLIPEAKNPFGMTQFNDYIYWTDWYKKAVMRADKKTGKNVTALRTDLEMTMEIKAVSSEKQHGWNPCKEDNGGCSHLCFFREHDYICGCPDEADPRPCSTVPKVRVDLKMPSRYPSFYDYTDIEQDNGLPPPPTAIPDTSTGAIIILVAIMCFIILGIVVIAFVCVKMSRARDGDLKENYRESGGHISFHNPNYSCNSGASGGSAEQLERRPNRFQGIFKYDKNQSVTQKLLQERVTNVYIPEGTSLLPPPPPPPRPAARPATHDDFEPVTLHSYA</sequence>
<keyword evidence="3" id="KW-0245">EGF-like domain</keyword>
<keyword evidence="6 18" id="KW-0732">Signal</keyword>
<dbReference type="PROSITE" id="PS51120">
    <property type="entry name" value="LDLRB"/>
    <property type="match status" value="15"/>
</dbReference>
<evidence type="ECO:0000256" key="13">
    <source>
        <dbReference type="ARBA" id="ARBA00023180"/>
    </source>
</evidence>
<feature type="region of interest" description="Disordered" evidence="16">
    <location>
        <begin position="29"/>
        <end position="69"/>
    </location>
</feature>
<keyword evidence="9 17" id="KW-1133">Transmembrane helix</keyword>
<dbReference type="EMBL" id="ODYU01001638">
    <property type="protein sequence ID" value="SOQ38142.1"/>
    <property type="molecule type" value="Genomic_DNA"/>
</dbReference>
<evidence type="ECO:0000256" key="8">
    <source>
        <dbReference type="ARBA" id="ARBA00022837"/>
    </source>
</evidence>
<feature type="repeat" description="LDL-receptor class B" evidence="15">
    <location>
        <begin position="922"/>
        <end position="964"/>
    </location>
</feature>
<organism evidence="20">
    <name type="scientific">Spodoptera frugiperda</name>
    <name type="common">Fall armyworm</name>
    <dbReference type="NCBI Taxonomy" id="7108"/>
    <lineage>
        <taxon>Eukaryota</taxon>
        <taxon>Metazoa</taxon>
        <taxon>Ecdysozoa</taxon>
        <taxon>Arthropoda</taxon>
        <taxon>Hexapoda</taxon>
        <taxon>Insecta</taxon>
        <taxon>Pterygota</taxon>
        <taxon>Neoptera</taxon>
        <taxon>Endopterygota</taxon>
        <taxon>Lepidoptera</taxon>
        <taxon>Glossata</taxon>
        <taxon>Ditrysia</taxon>
        <taxon>Noctuoidea</taxon>
        <taxon>Noctuidae</taxon>
        <taxon>Amphipyrinae</taxon>
        <taxon>Spodoptera</taxon>
    </lineage>
</organism>
<evidence type="ECO:0000256" key="5">
    <source>
        <dbReference type="ARBA" id="ARBA00022692"/>
    </source>
</evidence>
<evidence type="ECO:0000256" key="7">
    <source>
        <dbReference type="ARBA" id="ARBA00022737"/>
    </source>
</evidence>
<dbReference type="Pfam" id="PF14670">
    <property type="entry name" value="FXa_inhibition"/>
    <property type="match status" value="3"/>
</dbReference>
<feature type="disulfide bond" evidence="14">
    <location>
        <begin position="240"/>
        <end position="258"/>
    </location>
</feature>
<dbReference type="SUPFAM" id="SSF57424">
    <property type="entry name" value="LDL receptor-like module"/>
    <property type="match status" value="8"/>
</dbReference>
<feature type="disulfide bond" evidence="14">
    <location>
        <begin position="423"/>
        <end position="438"/>
    </location>
</feature>
<dbReference type="FunFam" id="2.120.10.30:FF:000008">
    <property type="entry name" value="Low-density lipoprotein receptor-related protein 4"/>
    <property type="match status" value="4"/>
</dbReference>
<dbReference type="GO" id="GO:0016324">
    <property type="term" value="C:apical plasma membrane"/>
    <property type="evidence" value="ECO:0007669"/>
    <property type="project" value="TreeGrafter"/>
</dbReference>
<dbReference type="PROSITE" id="PS01186">
    <property type="entry name" value="EGF_2"/>
    <property type="match status" value="1"/>
</dbReference>
<feature type="repeat" description="LDL-receptor class B" evidence="15">
    <location>
        <begin position="612"/>
        <end position="654"/>
    </location>
</feature>
<evidence type="ECO:0000256" key="14">
    <source>
        <dbReference type="PROSITE-ProRule" id="PRU00124"/>
    </source>
</evidence>
<dbReference type="InterPro" id="IPR000742">
    <property type="entry name" value="EGF"/>
</dbReference>
<dbReference type="PRINTS" id="PR00261">
    <property type="entry name" value="LDLRECEPTOR"/>
</dbReference>
<dbReference type="Pfam" id="PF00057">
    <property type="entry name" value="Ldl_recept_a"/>
    <property type="match status" value="7"/>
</dbReference>
<dbReference type="GO" id="GO:0042562">
    <property type="term" value="F:hormone binding"/>
    <property type="evidence" value="ECO:0007669"/>
    <property type="project" value="TreeGrafter"/>
</dbReference>
<feature type="disulfide bond" evidence="14">
    <location>
        <begin position="132"/>
        <end position="147"/>
    </location>
</feature>
<feature type="signal peptide" evidence="18">
    <location>
        <begin position="1"/>
        <end position="21"/>
    </location>
</feature>